<keyword evidence="10" id="KW-1185">Reference proteome</keyword>
<proteinExistence type="inferred from homology"/>
<comment type="catalytic activity">
    <reaction evidence="7">
        <text>D-glucose 6-phosphate + UDP-alpha-D-glucose = alpha,alpha-trehalose 6-phosphate + UDP + H(+)</text>
        <dbReference type="Rhea" id="RHEA:18889"/>
        <dbReference type="ChEBI" id="CHEBI:15378"/>
        <dbReference type="ChEBI" id="CHEBI:58223"/>
        <dbReference type="ChEBI" id="CHEBI:58429"/>
        <dbReference type="ChEBI" id="CHEBI:58885"/>
        <dbReference type="ChEBI" id="CHEBI:61548"/>
        <dbReference type="EC" id="2.4.1.15"/>
    </reaction>
</comment>
<evidence type="ECO:0000256" key="1">
    <source>
        <dbReference type="ARBA" id="ARBA00005199"/>
    </source>
</evidence>
<evidence type="ECO:0000256" key="5">
    <source>
        <dbReference type="ARBA" id="ARBA00022676"/>
    </source>
</evidence>
<dbReference type="NCBIfam" id="NF011071">
    <property type="entry name" value="PRK14501.1"/>
    <property type="match status" value="1"/>
</dbReference>
<keyword evidence="6" id="KW-0808">Transferase</keyword>
<comment type="subunit">
    <text evidence="4">Homotetramer.</text>
</comment>
<dbReference type="InterPro" id="IPR012766">
    <property type="entry name" value="Trehalose_OtsA"/>
</dbReference>
<dbReference type="NCBIfam" id="TIGR01484">
    <property type="entry name" value="HAD-SF-IIB"/>
    <property type="match status" value="1"/>
</dbReference>
<dbReference type="InterPro" id="IPR023214">
    <property type="entry name" value="HAD_sf"/>
</dbReference>
<dbReference type="EMBL" id="BJYS01000009">
    <property type="protein sequence ID" value="GEO03896.1"/>
    <property type="molecule type" value="Genomic_DNA"/>
</dbReference>
<dbReference type="GO" id="GO:0003825">
    <property type="term" value="F:alpha,alpha-trehalose-phosphate synthase (UDP-forming) activity"/>
    <property type="evidence" value="ECO:0007669"/>
    <property type="project" value="UniProtKB-UniRule"/>
</dbReference>
<keyword evidence="5" id="KW-0328">Glycosyltransferase</keyword>
<dbReference type="NCBIfam" id="TIGR02400">
    <property type="entry name" value="trehalose_OtsA"/>
    <property type="match status" value="1"/>
</dbReference>
<dbReference type="NCBIfam" id="TIGR00685">
    <property type="entry name" value="T6PP"/>
    <property type="match status" value="1"/>
</dbReference>
<comment type="similarity">
    <text evidence="2">In the C-terminal section; belongs to the trehalose phosphatase family.</text>
</comment>
<dbReference type="Pfam" id="PF02358">
    <property type="entry name" value="Trehalose_PPase"/>
    <property type="match status" value="1"/>
</dbReference>
<dbReference type="Gene3D" id="3.30.70.1020">
    <property type="entry name" value="Trehalose-6-phosphate phosphatase related protein, domain 2"/>
    <property type="match status" value="1"/>
</dbReference>
<dbReference type="GO" id="GO:0005992">
    <property type="term" value="P:trehalose biosynthetic process"/>
    <property type="evidence" value="ECO:0007669"/>
    <property type="project" value="UniProtKB-UniRule"/>
</dbReference>
<dbReference type="SUPFAM" id="SSF56784">
    <property type="entry name" value="HAD-like"/>
    <property type="match status" value="1"/>
</dbReference>
<dbReference type="AlphaFoldDB" id="A0A512AVZ9"/>
<dbReference type="Pfam" id="PF00982">
    <property type="entry name" value="Glyco_transf_20"/>
    <property type="match status" value="1"/>
</dbReference>
<dbReference type="Gene3D" id="3.40.50.1000">
    <property type="entry name" value="HAD superfamily/HAD-like"/>
    <property type="match status" value="1"/>
</dbReference>
<dbReference type="Gene3D" id="3.40.50.2000">
    <property type="entry name" value="Glycogen Phosphorylase B"/>
    <property type="match status" value="2"/>
</dbReference>
<evidence type="ECO:0000256" key="6">
    <source>
        <dbReference type="ARBA" id="ARBA00022679"/>
    </source>
</evidence>
<gene>
    <name evidence="9" type="ORF">AAE02nite_15600</name>
</gene>
<dbReference type="SUPFAM" id="SSF53756">
    <property type="entry name" value="UDP-Glycosyltransferase/glycogen phosphorylase"/>
    <property type="match status" value="1"/>
</dbReference>
<evidence type="ECO:0000256" key="4">
    <source>
        <dbReference type="ARBA" id="ARBA00011881"/>
    </source>
</evidence>
<evidence type="ECO:0000313" key="9">
    <source>
        <dbReference type="EMBL" id="GEO03896.1"/>
    </source>
</evidence>
<comment type="similarity">
    <text evidence="3">Belongs to the glycosyltransferase 20 family.</text>
</comment>
<accession>A0A512AVZ9</accession>
<protein>
    <recommendedName>
        <fullName evidence="8">Alpha,alpha-trehalose-phosphate synthase</fullName>
        <ecNumber evidence="8">2.4.1.15</ecNumber>
    </recommendedName>
</protein>
<organism evidence="9 10">
    <name type="scientific">Adhaeribacter aerolatus</name>
    <dbReference type="NCBI Taxonomy" id="670289"/>
    <lineage>
        <taxon>Bacteria</taxon>
        <taxon>Pseudomonadati</taxon>
        <taxon>Bacteroidota</taxon>
        <taxon>Cytophagia</taxon>
        <taxon>Cytophagales</taxon>
        <taxon>Hymenobacteraceae</taxon>
        <taxon>Adhaeribacter</taxon>
    </lineage>
</organism>
<dbReference type="GO" id="GO:0005829">
    <property type="term" value="C:cytosol"/>
    <property type="evidence" value="ECO:0007669"/>
    <property type="project" value="TreeGrafter"/>
</dbReference>
<dbReference type="UniPathway" id="UPA00299"/>
<evidence type="ECO:0000313" key="10">
    <source>
        <dbReference type="Proteomes" id="UP000321532"/>
    </source>
</evidence>
<reference evidence="9 10" key="1">
    <citation type="submission" date="2019-07" db="EMBL/GenBank/DDBJ databases">
        <title>Whole genome shotgun sequence of Adhaeribacter aerolatus NBRC 106133.</title>
        <authorList>
            <person name="Hosoyama A."/>
            <person name="Uohara A."/>
            <person name="Ohji S."/>
            <person name="Ichikawa N."/>
        </authorList>
    </citation>
    <scope>NUCLEOTIDE SEQUENCE [LARGE SCALE GENOMIC DNA]</scope>
    <source>
        <strain evidence="9 10">NBRC 106133</strain>
    </source>
</reference>
<evidence type="ECO:0000256" key="3">
    <source>
        <dbReference type="ARBA" id="ARBA00008799"/>
    </source>
</evidence>
<dbReference type="InterPro" id="IPR001830">
    <property type="entry name" value="Glyco_trans_20"/>
</dbReference>
<dbReference type="InterPro" id="IPR036412">
    <property type="entry name" value="HAD-like_sf"/>
</dbReference>
<comment type="pathway">
    <text evidence="1">Glycan biosynthesis; trehalose biosynthesis.</text>
</comment>
<evidence type="ECO:0000256" key="8">
    <source>
        <dbReference type="NCBIfam" id="TIGR02400"/>
    </source>
</evidence>
<sequence length="729" mass="84457">MARKIIVSNRLPVKIKRTENGMTFEPSEGGLATGLGSVYKEGDNIWIGWPGLYLEEESEEQQVITELQKESMQPVFLTETEIKEYYEGFSNETLWPTFHYFSQFAVYEQDYWEAYLRVNQKFCERIVKVANPDDTIWIHDYQLLLLPSLVRESLPDITIGFFQHIPFPSYEVFRMLPWRKQILQGLLGADLIGFHTYDDVRHFVSSVIHLVGLPASNGVIETGNRSVMVDAFPMGIDFDKYADTAHSEKVAEIEKTFEEALRYRKIVLSIDRLDYSKGIPQRLRAFELFLKQYPEFHEQVTLIMIVVPSRDQVEKYKELKVEVDELVGRINGLYRTLSWAPVQYYYHSFPFEELSAFYRMAHVALVTPMRDGMNLVCKEYLASRTDGTGVLILSEMAGAAKELSEAILINPNDVNQMVGALYQALTAPEDTQRVAIASMMATVQQYNIHHWVKLFMDRLAYTKEKQNELITTLLRGELRQKLISDYRQAQQRLIFLDYDGTLMPFTRDPNKTQPDEELLQLLQALAADSANRVVIISGRDHKTLAKWLGHLPIDMIAEHGVWLRKHETDWRMIQNLDNTWKEEIRPIFQTYVSRTPGTLLEEKDFALVWHYRKVDPVLGETRAGELSSHLNYLIANRNLQVMEGDKIVEIKNIEVNKGIAASRWLHEYQSDFVLAIGDDRTDEDTFKVMPQNAYTIKVGNIRSIAKYHMHSPQHVRELLQQLINGRNQA</sequence>
<dbReference type="RefSeq" id="WP_146896755.1">
    <property type="nucleotide sequence ID" value="NZ_BJYS01000009.1"/>
</dbReference>
<comment type="caution">
    <text evidence="9">The sequence shown here is derived from an EMBL/GenBank/DDBJ whole genome shotgun (WGS) entry which is preliminary data.</text>
</comment>
<evidence type="ECO:0000256" key="2">
    <source>
        <dbReference type="ARBA" id="ARBA00006330"/>
    </source>
</evidence>
<dbReference type="CDD" id="cd03788">
    <property type="entry name" value="GT20_TPS"/>
    <property type="match status" value="1"/>
</dbReference>
<dbReference type="InterPro" id="IPR003337">
    <property type="entry name" value="Trehalose_PPase"/>
</dbReference>
<dbReference type="GO" id="GO:0004805">
    <property type="term" value="F:trehalose-phosphatase activity"/>
    <property type="evidence" value="ECO:0007669"/>
    <property type="project" value="TreeGrafter"/>
</dbReference>
<dbReference type="OrthoDB" id="9761633at2"/>
<dbReference type="CDD" id="cd01627">
    <property type="entry name" value="HAD_TPP"/>
    <property type="match status" value="1"/>
</dbReference>
<dbReference type="InterPro" id="IPR006379">
    <property type="entry name" value="HAD-SF_hydro_IIB"/>
</dbReference>
<evidence type="ECO:0000256" key="7">
    <source>
        <dbReference type="ARBA" id="ARBA00048039"/>
    </source>
</evidence>
<dbReference type="PANTHER" id="PTHR10788:SF106">
    <property type="entry name" value="BCDNA.GH08860"/>
    <property type="match status" value="1"/>
</dbReference>
<dbReference type="PANTHER" id="PTHR10788">
    <property type="entry name" value="TREHALOSE-6-PHOSPHATE SYNTHASE"/>
    <property type="match status" value="1"/>
</dbReference>
<dbReference type="EC" id="2.4.1.15" evidence="8"/>
<name>A0A512AVZ9_9BACT</name>
<dbReference type="Proteomes" id="UP000321532">
    <property type="component" value="Unassembled WGS sequence"/>
</dbReference>